<keyword evidence="1" id="KW-0150">Chloroplast</keyword>
<keyword evidence="1" id="KW-0934">Plastid</keyword>
<comment type="caution">
    <text evidence="1">The sequence shown here is derived from an EMBL/GenBank/DDBJ whole genome shotgun (WGS) entry which is preliminary data.</text>
</comment>
<geneLocation type="chloroplast" evidence="1"/>
<reference evidence="1" key="2">
    <citation type="submission" date="2020-06" db="EMBL/GenBank/DDBJ databases">
        <title>Helianthus annuus Genome sequencing and assembly Release 2.</title>
        <authorList>
            <person name="Gouzy J."/>
            <person name="Langlade N."/>
            <person name="Munos S."/>
        </authorList>
    </citation>
    <scope>NUCLEOTIDE SEQUENCE</scope>
    <source>
        <tissue evidence="1">Leaves</tissue>
    </source>
</reference>
<evidence type="ECO:0000313" key="1">
    <source>
        <dbReference type="EMBL" id="KAF5753231.1"/>
    </source>
</evidence>
<dbReference type="Proteomes" id="UP000215914">
    <property type="component" value="Unassembled WGS sequence"/>
</dbReference>
<dbReference type="EMBL" id="MNCJ02000333">
    <property type="protein sequence ID" value="KAF5753231.1"/>
    <property type="molecule type" value="Genomic_DNA"/>
</dbReference>
<proteinExistence type="predicted"/>
<protein>
    <submittedName>
        <fullName evidence="1">Uncharacterized protein</fullName>
    </submittedName>
</protein>
<accession>A0A9K3DG40</accession>
<dbReference type="AlphaFoldDB" id="A0A9K3DG40"/>
<name>A0A9K3DG40_HELAN</name>
<gene>
    <name evidence="1" type="ORF">HanXRQr2_CPg0836201</name>
</gene>
<evidence type="ECO:0000313" key="2">
    <source>
        <dbReference type="Proteomes" id="UP000215914"/>
    </source>
</evidence>
<organism evidence="1 2">
    <name type="scientific">Helianthus annuus</name>
    <name type="common">Common sunflower</name>
    <dbReference type="NCBI Taxonomy" id="4232"/>
    <lineage>
        <taxon>Eukaryota</taxon>
        <taxon>Viridiplantae</taxon>
        <taxon>Streptophyta</taxon>
        <taxon>Embryophyta</taxon>
        <taxon>Tracheophyta</taxon>
        <taxon>Spermatophyta</taxon>
        <taxon>Magnoliopsida</taxon>
        <taxon>eudicotyledons</taxon>
        <taxon>Gunneridae</taxon>
        <taxon>Pentapetalae</taxon>
        <taxon>asterids</taxon>
        <taxon>campanulids</taxon>
        <taxon>Asterales</taxon>
        <taxon>Asteraceae</taxon>
        <taxon>Asteroideae</taxon>
        <taxon>Heliantheae alliance</taxon>
        <taxon>Heliantheae</taxon>
        <taxon>Helianthus</taxon>
    </lineage>
</organism>
<sequence length="55" mass="6190">MSFNIITRSKCYSLFPILSGLVEPSLCNFRIPLANGLFSPSHVMTDHGHIIKSLW</sequence>
<keyword evidence="2" id="KW-1185">Reference proteome</keyword>
<reference evidence="1" key="1">
    <citation type="journal article" date="2017" name="Nature">
        <title>The sunflower genome provides insights into oil metabolism, flowering and Asterid evolution.</title>
        <authorList>
            <person name="Badouin H."/>
            <person name="Gouzy J."/>
            <person name="Grassa C.J."/>
            <person name="Murat F."/>
            <person name="Staton S.E."/>
            <person name="Cottret L."/>
            <person name="Lelandais-Briere C."/>
            <person name="Owens G.L."/>
            <person name="Carrere S."/>
            <person name="Mayjonade B."/>
            <person name="Legrand L."/>
            <person name="Gill N."/>
            <person name="Kane N.C."/>
            <person name="Bowers J.E."/>
            <person name="Hubner S."/>
            <person name="Bellec A."/>
            <person name="Berard A."/>
            <person name="Berges H."/>
            <person name="Blanchet N."/>
            <person name="Boniface M.C."/>
            <person name="Brunel D."/>
            <person name="Catrice O."/>
            <person name="Chaidir N."/>
            <person name="Claudel C."/>
            <person name="Donnadieu C."/>
            <person name="Faraut T."/>
            <person name="Fievet G."/>
            <person name="Helmstetter N."/>
            <person name="King M."/>
            <person name="Knapp S.J."/>
            <person name="Lai Z."/>
            <person name="Le Paslier M.C."/>
            <person name="Lippi Y."/>
            <person name="Lorenzon L."/>
            <person name="Mandel J.R."/>
            <person name="Marage G."/>
            <person name="Marchand G."/>
            <person name="Marquand E."/>
            <person name="Bret-Mestries E."/>
            <person name="Morien E."/>
            <person name="Nambeesan S."/>
            <person name="Nguyen T."/>
            <person name="Pegot-Espagnet P."/>
            <person name="Pouilly N."/>
            <person name="Raftis F."/>
            <person name="Sallet E."/>
            <person name="Schiex T."/>
            <person name="Thomas J."/>
            <person name="Vandecasteele C."/>
            <person name="Vares D."/>
            <person name="Vear F."/>
            <person name="Vautrin S."/>
            <person name="Crespi M."/>
            <person name="Mangin B."/>
            <person name="Burke J.M."/>
            <person name="Salse J."/>
            <person name="Munos S."/>
            <person name="Vincourt P."/>
            <person name="Rieseberg L.H."/>
            <person name="Langlade N.B."/>
        </authorList>
    </citation>
    <scope>NUCLEOTIDE SEQUENCE</scope>
    <source>
        <tissue evidence="1">Leaves</tissue>
    </source>
</reference>